<accession>A0A1B6JGQ5</accession>
<dbReference type="InterPro" id="IPR016186">
    <property type="entry name" value="C-type_lectin-like/link_sf"/>
</dbReference>
<dbReference type="InterPro" id="IPR016187">
    <property type="entry name" value="CTDL_fold"/>
</dbReference>
<reference evidence="3" key="1">
    <citation type="submission" date="2015-11" db="EMBL/GenBank/DDBJ databases">
        <title>De novo transcriptome assembly of four potential Pierce s Disease insect vectors from Arizona vineyards.</title>
        <authorList>
            <person name="Tassone E.E."/>
        </authorList>
    </citation>
    <scope>NUCLEOTIDE SEQUENCE</scope>
</reference>
<proteinExistence type="predicted"/>
<evidence type="ECO:0000259" key="2">
    <source>
        <dbReference type="PROSITE" id="PS50041"/>
    </source>
</evidence>
<keyword evidence="1" id="KW-0732">Signal</keyword>
<dbReference type="InterPro" id="IPR001304">
    <property type="entry name" value="C-type_lectin-like"/>
</dbReference>
<dbReference type="PANTHER" id="PTHR22963:SF39">
    <property type="entry name" value="DUMPY"/>
    <property type="match status" value="1"/>
</dbReference>
<dbReference type="PROSITE" id="PS01186">
    <property type="entry name" value="EGF_2"/>
    <property type="match status" value="1"/>
</dbReference>
<dbReference type="EMBL" id="GECU01009633">
    <property type="protein sequence ID" value="JAS98073.1"/>
    <property type="molecule type" value="Transcribed_RNA"/>
</dbReference>
<gene>
    <name evidence="3" type="ORF">g.27418</name>
</gene>
<dbReference type="SMART" id="SM00181">
    <property type="entry name" value="EGF"/>
    <property type="match status" value="3"/>
</dbReference>
<dbReference type="SMART" id="SM00034">
    <property type="entry name" value="CLECT"/>
    <property type="match status" value="1"/>
</dbReference>
<dbReference type="SUPFAM" id="SSF56436">
    <property type="entry name" value="C-type lectin-like"/>
    <property type="match status" value="1"/>
</dbReference>
<dbReference type="PROSITE" id="PS50041">
    <property type="entry name" value="C_TYPE_LECTIN_2"/>
    <property type="match status" value="1"/>
</dbReference>
<organism evidence="3">
    <name type="scientific">Homalodisca liturata</name>
    <dbReference type="NCBI Taxonomy" id="320908"/>
    <lineage>
        <taxon>Eukaryota</taxon>
        <taxon>Metazoa</taxon>
        <taxon>Ecdysozoa</taxon>
        <taxon>Arthropoda</taxon>
        <taxon>Hexapoda</taxon>
        <taxon>Insecta</taxon>
        <taxon>Pterygota</taxon>
        <taxon>Neoptera</taxon>
        <taxon>Paraneoptera</taxon>
        <taxon>Hemiptera</taxon>
        <taxon>Auchenorrhyncha</taxon>
        <taxon>Membracoidea</taxon>
        <taxon>Cicadellidae</taxon>
        <taxon>Cicadellinae</taxon>
        <taxon>Proconiini</taxon>
        <taxon>Homalodisca</taxon>
    </lineage>
</organism>
<dbReference type="CDD" id="cd00037">
    <property type="entry name" value="CLECT"/>
    <property type="match status" value="1"/>
</dbReference>
<feature type="non-terminal residue" evidence="3">
    <location>
        <position position="1"/>
    </location>
</feature>
<protein>
    <recommendedName>
        <fullName evidence="2">C-type lectin domain-containing protein</fullName>
    </recommendedName>
</protein>
<dbReference type="Gene3D" id="3.10.100.10">
    <property type="entry name" value="Mannose-Binding Protein A, subunit A"/>
    <property type="match status" value="1"/>
</dbReference>
<dbReference type="Pfam" id="PF00059">
    <property type="entry name" value="Lectin_C"/>
    <property type="match status" value="1"/>
</dbReference>
<evidence type="ECO:0000256" key="1">
    <source>
        <dbReference type="SAM" id="SignalP"/>
    </source>
</evidence>
<dbReference type="PANTHER" id="PTHR22963">
    <property type="entry name" value="ENDOGLIN-RELATED"/>
    <property type="match status" value="1"/>
</dbReference>
<feature type="domain" description="C-type lectin" evidence="2">
    <location>
        <begin position="242"/>
        <end position="352"/>
    </location>
</feature>
<evidence type="ECO:0000313" key="3">
    <source>
        <dbReference type="EMBL" id="JAS98073.1"/>
    </source>
</evidence>
<dbReference type="AlphaFoldDB" id="A0A1B6JGQ5"/>
<feature type="signal peptide" evidence="1">
    <location>
        <begin position="1"/>
        <end position="34"/>
    </location>
</feature>
<sequence length="356" mass="39301">FIYKDNKHIADSQFKTEMAFTYWVLFALCGSVLGIPPGNNTTGITCENHYDCEPGKACVDFQCEDPCLGLCGLNTICHVVGEVSMCSCKPGFIGQPFNGCFPEVCTMNSDCPEEKICSDHLCKDACKDACGLNSVCKAVKHRAICSCNPGYVWKPFLGCHVEKMKSTRDSDCSLNSTCSNDECVDPCIGVCGNNTVCNVMNHRAACACKSGFTGDPFLECVAQSKSIHSNDTSIPENITKKYKIGNDEVTWYTAIERCNNEGMRLASIMNESEQAEMRKSIARSPGTLVWTSGNDLSSKGHYVWDGSGNSFDYTNWGQGEPEISDKYRCIAIRADYTWLTTNCHVLTHYACEYFEN</sequence>
<name>A0A1B6JGQ5_9HEMI</name>
<feature type="chain" id="PRO_5008585838" description="C-type lectin domain-containing protein" evidence="1">
    <location>
        <begin position="35"/>
        <end position="356"/>
    </location>
</feature>
<dbReference type="InterPro" id="IPR000742">
    <property type="entry name" value="EGF"/>
</dbReference>